<organism evidence="1 2">
    <name type="scientific">Amborella trichopoda</name>
    <dbReference type="NCBI Taxonomy" id="13333"/>
    <lineage>
        <taxon>Eukaryota</taxon>
        <taxon>Viridiplantae</taxon>
        <taxon>Streptophyta</taxon>
        <taxon>Embryophyta</taxon>
        <taxon>Tracheophyta</taxon>
        <taxon>Spermatophyta</taxon>
        <taxon>Magnoliopsida</taxon>
        <taxon>Amborellales</taxon>
        <taxon>Amborellaceae</taxon>
        <taxon>Amborella</taxon>
    </lineage>
</organism>
<sequence length="73" mass="8084">MEAMKGFEAQFPLSISKGEVASAKKPPFRIVQDDTKPIFRDPILRSDPIETEQAVLRLPPFPFDSKGTPGSKP</sequence>
<protein>
    <submittedName>
        <fullName evidence="1">Uncharacterized protein</fullName>
    </submittedName>
</protein>
<dbReference type="OMA" id="FEAQFPL"/>
<gene>
    <name evidence="1" type="ORF">AMTR_s00024p00192050</name>
</gene>
<dbReference type="HOGENOM" id="CLU_204180_0_0_1"/>
<proteinExistence type="predicted"/>
<dbReference type="AlphaFoldDB" id="W1PV65"/>
<dbReference type="Gramene" id="ERN11160">
    <property type="protein sequence ID" value="ERN11160"/>
    <property type="gene ID" value="AMTR_s00024p00192050"/>
</dbReference>
<keyword evidence="2" id="KW-1185">Reference proteome</keyword>
<accession>W1PV65</accession>
<dbReference type="KEGG" id="atr:18439350"/>
<dbReference type="OrthoDB" id="1914154at2759"/>
<dbReference type="EMBL" id="KI392710">
    <property type="protein sequence ID" value="ERN11160.1"/>
    <property type="molecule type" value="Genomic_DNA"/>
</dbReference>
<name>W1PV65_AMBTC</name>
<evidence type="ECO:0000313" key="2">
    <source>
        <dbReference type="Proteomes" id="UP000017836"/>
    </source>
</evidence>
<dbReference type="PANTHER" id="PTHR37207">
    <property type="entry name" value="OS09G0446000 PROTEIN"/>
    <property type="match status" value="1"/>
</dbReference>
<dbReference type="PANTHER" id="PTHR37207:SF1">
    <property type="entry name" value="OS09G0446000 PROTEIN"/>
    <property type="match status" value="1"/>
</dbReference>
<dbReference type="eggNOG" id="ENOG502SD8G">
    <property type="taxonomic scope" value="Eukaryota"/>
</dbReference>
<dbReference type="Proteomes" id="UP000017836">
    <property type="component" value="Unassembled WGS sequence"/>
</dbReference>
<reference evidence="2" key="1">
    <citation type="journal article" date="2013" name="Science">
        <title>The Amborella genome and the evolution of flowering plants.</title>
        <authorList>
            <consortium name="Amborella Genome Project"/>
        </authorList>
    </citation>
    <scope>NUCLEOTIDE SEQUENCE [LARGE SCALE GENOMIC DNA]</scope>
</reference>
<evidence type="ECO:0000313" key="1">
    <source>
        <dbReference type="EMBL" id="ERN11160.1"/>
    </source>
</evidence>